<dbReference type="GO" id="GO:0019748">
    <property type="term" value="P:secondary metabolic process"/>
    <property type="evidence" value="ECO:0007669"/>
    <property type="project" value="TreeGrafter"/>
</dbReference>
<keyword evidence="9" id="KW-0325">Glycoprotein</keyword>
<reference evidence="12" key="1">
    <citation type="submission" date="2022-12" db="EMBL/GenBank/DDBJ databases">
        <title>Draft genome assemblies for two species of Escallonia (Escalloniales).</title>
        <authorList>
            <person name="Chanderbali A."/>
            <person name="Dervinis C."/>
            <person name="Anghel I."/>
            <person name="Soltis D."/>
            <person name="Soltis P."/>
            <person name="Zapata F."/>
        </authorList>
    </citation>
    <scope>NUCLEOTIDE SEQUENCE</scope>
    <source>
        <strain evidence="12">UCBG92.1500</strain>
        <tissue evidence="12">Leaf</tissue>
    </source>
</reference>
<dbReference type="InterPro" id="IPR033124">
    <property type="entry name" value="Ser_caboxypep_his_AS"/>
</dbReference>
<evidence type="ECO:0000256" key="6">
    <source>
        <dbReference type="ARBA" id="ARBA00022729"/>
    </source>
</evidence>
<keyword evidence="4 10" id="KW-0121">Carboxypeptidase</keyword>
<keyword evidence="5 10" id="KW-0645">Protease</keyword>
<comment type="similarity">
    <text evidence="2 10">Belongs to the peptidase S10 family.</text>
</comment>
<feature type="chain" id="PRO_5041518469" description="Carboxypeptidase" evidence="10">
    <location>
        <begin position="21"/>
        <end position="1226"/>
    </location>
</feature>
<gene>
    <name evidence="12" type="ORF">RJ640_016772</name>
</gene>
<evidence type="ECO:0000256" key="4">
    <source>
        <dbReference type="ARBA" id="ARBA00022645"/>
    </source>
</evidence>
<dbReference type="PROSITE" id="PS00131">
    <property type="entry name" value="CARBOXYPEPT_SER_SER"/>
    <property type="match status" value="2"/>
</dbReference>
<dbReference type="EMBL" id="JAVXUO010002326">
    <property type="protein sequence ID" value="KAK2974286.1"/>
    <property type="molecule type" value="Genomic_DNA"/>
</dbReference>
<evidence type="ECO:0000256" key="3">
    <source>
        <dbReference type="ARBA" id="ARBA00022525"/>
    </source>
</evidence>
<dbReference type="Gene3D" id="3.40.50.1820">
    <property type="entry name" value="alpha/beta hydrolase"/>
    <property type="match status" value="3"/>
</dbReference>
<feature type="region of interest" description="Disordered" evidence="11">
    <location>
        <begin position="262"/>
        <end position="289"/>
    </location>
</feature>
<dbReference type="PANTHER" id="PTHR11802:SF254">
    <property type="entry name" value="SERINE CARBOXYPEPTIDASE-LIKE 20"/>
    <property type="match status" value="1"/>
</dbReference>
<evidence type="ECO:0000256" key="9">
    <source>
        <dbReference type="ARBA" id="ARBA00023180"/>
    </source>
</evidence>
<organism evidence="12 13">
    <name type="scientific">Escallonia rubra</name>
    <dbReference type="NCBI Taxonomy" id="112253"/>
    <lineage>
        <taxon>Eukaryota</taxon>
        <taxon>Viridiplantae</taxon>
        <taxon>Streptophyta</taxon>
        <taxon>Embryophyta</taxon>
        <taxon>Tracheophyta</taxon>
        <taxon>Spermatophyta</taxon>
        <taxon>Magnoliopsida</taxon>
        <taxon>eudicotyledons</taxon>
        <taxon>Gunneridae</taxon>
        <taxon>Pentapetalae</taxon>
        <taxon>asterids</taxon>
        <taxon>campanulids</taxon>
        <taxon>Escalloniales</taxon>
        <taxon>Escalloniaceae</taxon>
        <taxon>Escallonia</taxon>
    </lineage>
</organism>
<dbReference type="InterPro" id="IPR001563">
    <property type="entry name" value="Peptidase_S10"/>
</dbReference>
<dbReference type="FunFam" id="3.40.50.1820:FF:000143">
    <property type="entry name" value="Carboxypeptidase"/>
    <property type="match status" value="1"/>
</dbReference>
<dbReference type="EC" id="3.4.16.-" evidence="10"/>
<dbReference type="GO" id="GO:0004185">
    <property type="term" value="F:serine-type carboxypeptidase activity"/>
    <property type="evidence" value="ECO:0007669"/>
    <property type="project" value="UniProtKB-UniRule"/>
</dbReference>
<dbReference type="Gene3D" id="3.40.50.12670">
    <property type="match status" value="2"/>
</dbReference>
<dbReference type="AlphaFoldDB" id="A0AA88R340"/>
<feature type="signal peptide" evidence="10">
    <location>
        <begin position="1"/>
        <end position="20"/>
    </location>
</feature>
<dbReference type="GO" id="GO:0016747">
    <property type="term" value="F:acyltransferase activity, transferring groups other than amino-acyl groups"/>
    <property type="evidence" value="ECO:0007669"/>
    <property type="project" value="TreeGrafter"/>
</dbReference>
<dbReference type="Pfam" id="PF00450">
    <property type="entry name" value="Peptidase_S10"/>
    <property type="match status" value="3"/>
</dbReference>
<dbReference type="GO" id="GO:0005576">
    <property type="term" value="C:extracellular region"/>
    <property type="evidence" value="ECO:0007669"/>
    <property type="project" value="UniProtKB-SubCell"/>
</dbReference>
<name>A0AA88R340_9ASTE</name>
<comment type="subcellular location">
    <subcellularLocation>
        <location evidence="1">Secreted</location>
    </subcellularLocation>
</comment>
<evidence type="ECO:0000256" key="11">
    <source>
        <dbReference type="SAM" id="MobiDB-lite"/>
    </source>
</evidence>
<dbReference type="PROSITE" id="PS00560">
    <property type="entry name" value="CARBOXYPEPT_SER_HIS"/>
    <property type="match status" value="1"/>
</dbReference>
<evidence type="ECO:0000256" key="10">
    <source>
        <dbReference type="RuleBase" id="RU361156"/>
    </source>
</evidence>
<dbReference type="SUPFAM" id="SSF53474">
    <property type="entry name" value="alpha/beta-Hydrolases"/>
    <property type="match status" value="3"/>
</dbReference>
<dbReference type="GO" id="GO:0006508">
    <property type="term" value="P:proteolysis"/>
    <property type="evidence" value="ECO:0007669"/>
    <property type="project" value="UniProtKB-KW"/>
</dbReference>
<dbReference type="Proteomes" id="UP001187471">
    <property type="component" value="Unassembled WGS sequence"/>
</dbReference>
<evidence type="ECO:0000256" key="7">
    <source>
        <dbReference type="ARBA" id="ARBA00022801"/>
    </source>
</evidence>
<dbReference type="InterPro" id="IPR018202">
    <property type="entry name" value="Ser_caboxypep_ser_AS"/>
</dbReference>
<evidence type="ECO:0000256" key="1">
    <source>
        <dbReference type="ARBA" id="ARBA00004613"/>
    </source>
</evidence>
<comment type="caution">
    <text evidence="12">The sequence shown here is derived from an EMBL/GenBank/DDBJ whole genome shotgun (WGS) entry which is preliminary data.</text>
</comment>
<keyword evidence="6 10" id="KW-0732">Signal</keyword>
<dbReference type="PRINTS" id="PR00724">
    <property type="entry name" value="CRBOXYPTASEC"/>
</dbReference>
<keyword evidence="8" id="KW-1015">Disulfide bond</keyword>
<evidence type="ECO:0000256" key="2">
    <source>
        <dbReference type="ARBA" id="ARBA00009431"/>
    </source>
</evidence>
<keyword evidence="7 10" id="KW-0378">Hydrolase</keyword>
<proteinExistence type="inferred from homology"/>
<keyword evidence="3" id="KW-0964">Secreted</keyword>
<dbReference type="InterPro" id="IPR029058">
    <property type="entry name" value="AB_hydrolase_fold"/>
</dbReference>
<evidence type="ECO:0000256" key="5">
    <source>
        <dbReference type="ARBA" id="ARBA00022670"/>
    </source>
</evidence>
<dbReference type="FunFam" id="3.40.50.12670:FF:000002">
    <property type="entry name" value="Carboxypeptidase"/>
    <property type="match status" value="2"/>
</dbReference>
<dbReference type="PANTHER" id="PTHR11802">
    <property type="entry name" value="SERINE PROTEASE FAMILY S10 SERINE CARBOXYPEPTIDASE"/>
    <property type="match status" value="1"/>
</dbReference>
<feature type="compositionally biased region" description="Basic and acidic residues" evidence="11">
    <location>
        <begin position="262"/>
        <end position="280"/>
    </location>
</feature>
<accession>A0AA88R340</accession>
<evidence type="ECO:0000256" key="8">
    <source>
        <dbReference type="ARBA" id="ARBA00023157"/>
    </source>
</evidence>
<keyword evidence="13" id="KW-1185">Reference proteome</keyword>
<sequence>MIFFSVLVCLILRLSGNVGAAPESALITSLPGFSGAFPSKHYSGYVRPVLLLRDSYSLAKEEGGVCSDRVCCLCEAPALYAAGDLQVKLNHIKVGWDSQRRLGTGRDTSNAVVVIAMSLFSKLFTNGAGPFNFEARNSTGTLPILHLNPYSWSKVSSVIYLDSPAGVGFSYSENTSIYVNGDFQTASDTHTFLLKVIASNRRRDFLPKEYWVQSWEEDEFTNEDGEHLEEETLMQDENEFPTSEAKEIEETKADQEFKAFKASENDKLTNGEEPVEKIEESENTDGDDNAQYEEMEDESINKDVRVHGGQNVNNSGMTFDVSLREENVVGSFPLYSLSNFEEGSNDYFLMAKNDVIVPEEYAAKVDVLKTYFIENHPRELFFMTRKDNDFVESRTSYYPQLGVENLLSDTDSGVSGMVIWFELFPEFVANPFYIAGESYAGIYVPTLASDVAIGTKTGVKPIINFKGYMVGNGVSDPKFDGNGLVPFAHGMALISDSMFEEAEAACKGNYHEPKDQKCYNILDEIDEALNGLNIYDILEPCFHGSTAKDNTRNKTSLPQSFKQLGATDKPFPVRKRIFGRAWPFHAPVRDGIVPSWPELATRSTGVSVPCMDDTLATIWLNNEAVRKSIHASPEAGEWTLCTHIAYTHDAGSMIKYHQNLTAQGYRALIFSGDHDMCVPYTGSEAWTRSLGYKVVDKWRSWQSNSQIAGYTQGYANDLTFLTVKFYDEGGGILVCLVLRLFGDVGAAPESALITSLPGFSGTFPSKHYSGYVTVDGKPSPKNFFYYFVSSERNPLKDPVVLWLNGGPGCSSFDGFVYEHGPFNFEAGNSKGTLPVLHLNPYSWSKVSSIIYLDSPAGVGFSYSENTSIYVNGDLQTASDTHTFLLKWFELFPEFLANPFYIAGESYAGIYVPTLASNVAIGTKTGVKPIINFKGYMVGNGVTDEKFDANAIVSFAHGMALISDSMFEEAEAACKGNYHKPKDQKCSNILDEIDEALSGLNIYDILEPCFHGSAAKDDTRKNTSLTPSFKQLGETDNPFPERKKIFGRPWPFHALVRNDIVPSWPELAKRTGVSVPCMDDTLATIWLNNEAVRKSIHASPETGEWTLCVHIEYTPDAGSMIKYHQNLTAQGYRALIFSGDHDLSVPYTGSEAWTRSLGYIVVDKWRSWKSNNQIAGYILNDILHSYTQGYANDLTFLTVKGAGHTVPEYKPREALDFYSRWIEGRPI</sequence>
<protein>
    <recommendedName>
        <fullName evidence="10">Carboxypeptidase</fullName>
        <ecNumber evidence="10">3.4.16.-</ecNumber>
    </recommendedName>
</protein>
<evidence type="ECO:0000313" key="13">
    <source>
        <dbReference type="Proteomes" id="UP001187471"/>
    </source>
</evidence>
<evidence type="ECO:0000313" key="12">
    <source>
        <dbReference type="EMBL" id="KAK2974286.1"/>
    </source>
</evidence>